<evidence type="ECO:0000313" key="4">
    <source>
        <dbReference type="Proteomes" id="UP000008141"/>
    </source>
</evidence>
<dbReference type="SMART" id="SM00382">
    <property type="entry name" value="AAA"/>
    <property type="match status" value="1"/>
</dbReference>
<dbReference type="PROSITE" id="PS50096">
    <property type="entry name" value="IQ"/>
    <property type="match status" value="1"/>
</dbReference>
<dbReference type="InterPro" id="IPR003959">
    <property type="entry name" value="ATPase_AAA_core"/>
</dbReference>
<dbReference type="AlphaFoldDB" id="E1ZQK3"/>
<name>E1ZQK3_CHLVA</name>
<dbReference type="STRING" id="554065.E1ZQK3"/>
<sequence length="945" mass="98048">MSSRHYEELWRQGVAELVSHLDAEHPEDRAAAPKKLADWGRLYISYVRTMHKLCTAHDGVAQPQKRRCLRATLEACMGRALELRAYLATLNGGVDVVDLGPQLAALGLTPDALELPVPAYFREARAEQLAARGAAAAAAAAAAAVLPAAQAAADAGTGAGAAEDAGSRGPALGGAGAEEQGVTEDEQQPAPAAPDAVVGAEAMGQGPDLEAVRGTAGEAEDLLSQQQREACSTDEGNTRQGGALCERREAAAVAVQAGVRGWLARRSVARQRREELEFLGMLAPSDCGRSAALQQRVAAIAKQRKARQASRQRELDDALLSIKAAVRQQEGFAMKDQIRDKLNDWFLKSRDPATGEYADLPEAAKGGSRDLVLPPPPEPTPEEAAAAAKAAQAGAASAGRGSSGRGAKQAAAPKVTQEFLQGLKEAVQLFMDVWQQYEPSDPTLALLPPELRGLPQPRGGSGAESYDADMVTAEVRPVVFEEEMLKAGKAERAKKEGKGKKGGKDGKKQAAAAGGKQAGAGAAAKGGKQGAAAKAGAAAAAAEEPVKKKKKDPTAGRSIESIFAELAAAGLVRLPPPTCVADFLGGDRMAEEVAGGAAPQPAQPSKPKAGGKKNNASAPGQAAKAPAGKAKTAAGEDEFQPYPEHSLAQGRQAVVASCVLPLGAHPALSKLKAPHTVLLYGPAGAGKTMLSMAAAHQAGATLFDLSPGTTAGKFPGKQAAIMVHMVFKAAHALAPSVVLVEDVDHVFLTDRARAALVTPPGGEPPSRIRKALVAEVADLEPGDGVLACVKRDERALRTFIQRYIQLPLPDYGGRHALLQSFAQRDELVLGESTALLAQLTAGLSSGQLLEVVRQLAARLRPPPGPDGPTTTNPPVSGQAGQGTVPHGRRRVAHPTAAAISDAALELLPAFAPLSKQEAQEIREWTGQVHQPLPPEHPKEAANTKK</sequence>
<dbReference type="eggNOG" id="KOG0740">
    <property type="taxonomic scope" value="Eukaryota"/>
</dbReference>
<evidence type="ECO:0000256" key="1">
    <source>
        <dbReference type="SAM" id="MobiDB-lite"/>
    </source>
</evidence>
<feature type="region of interest" description="Disordered" evidence="1">
    <location>
        <begin position="488"/>
        <end position="523"/>
    </location>
</feature>
<dbReference type="PANTHER" id="PTHR14690:SF0">
    <property type="entry name" value="IQ MOTIF CONTAINING WITH AAA DOMAIN 1"/>
    <property type="match status" value="1"/>
</dbReference>
<dbReference type="GO" id="GO:0005524">
    <property type="term" value="F:ATP binding"/>
    <property type="evidence" value="ECO:0007669"/>
    <property type="project" value="InterPro"/>
</dbReference>
<dbReference type="SUPFAM" id="SSF52540">
    <property type="entry name" value="P-loop containing nucleoside triphosphate hydrolases"/>
    <property type="match status" value="1"/>
</dbReference>
<feature type="region of interest" description="Disordered" evidence="1">
    <location>
        <begin position="858"/>
        <end position="890"/>
    </location>
</feature>
<accession>E1ZQK3</accession>
<dbReference type="OMA" id="MVQLRTH"/>
<feature type="compositionally biased region" description="Low complexity" evidence="1">
    <location>
        <begin position="509"/>
        <end position="523"/>
    </location>
</feature>
<reference evidence="3 4" key="1">
    <citation type="journal article" date="2010" name="Plant Cell">
        <title>The Chlorella variabilis NC64A genome reveals adaptation to photosymbiosis, coevolution with viruses, and cryptic sex.</title>
        <authorList>
            <person name="Blanc G."/>
            <person name="Duncan G."/>
            <person name="Agarkova I."/>
            <person name="Borodovsky M."/>
            <person name="Gurnon J."/>
            <person name="Kuo A."/>
            <person name="Lindquist E."/>
            <person name="Lucas S."/>
            <person name="Pangilinan J."/>
            <person name="Polle J."/>
            <person name="Salamov A."/>
            <person name="Terry A."/>
            <person name="Yamada T."/>
            <person name="Dunigan D.D."/>
            <person name="Grigoriev I.V."/>
            <person name="Claverie J.M."/>
            <person name="Van Etten J.L."/>
        </authorList>
    </citation>
    <scope>NUCLEOTIDE SEQUENCE [LARGE SCALE GENOMIC DNA]</scope>
    <source>
        <strain evidence="3 4">NC64A</strain>
    </source>
</reference>
<feature type="compositionally biased region" description="Low complexity" evidence="1">
    <location>
        <begin position="616"/>
        <end position="633"/>
    </location>
</feature>
<feature type="compositionally biased region" description="Low complexity" evidence="1">
    <location>
        <begin position="188"/>
        <end position="197"/>
    </location>
</feature>
<feature type="region of interest" description="Disordered" evidence="1">
    <location>
        <begin position="917"/>
        <end position="945"/>
    </location>
</feature>
<dbReference type="OrthoDB" id="3046016at2759"/>
<gene>
    <name evidence="3" type="ORF">CHLNCDRAFT_139627</name>
</gene>
<dbReference type="Gene3D" id="3.40.50.300">
    <property type="entry name" value="P-loop containing nucleotide triphosphate hydrolases"/>
    <property type="match status" value="1"/>
</dbReference>
<feature type="compositionally biased region" description="Low complexity" evidence="1">
    <location>
        <begin position="382"/>
        <end position="410"/>
    </location>
</feature>
<proteinExistence type="predicted"/>
<feature type="domain" description="AAA+ ATPase" evidence="2">
    <location>
        <begin position="673"/>
        <end position="810"/>
    </location>
</feature>
<dbReference type="KEGG" id="cvr:CHLNCDRAFT_139627"/>
<dbReference type="InterPro" id="IPR027417">
    <property type="entry name" value="P-loop_NTPase"/>
</dbReference>
<dbReference type="Proteomes" id="UP000008141">
    <property type="component" value="Unassembled WGS sequence"/>
</dbReference>
<dbReference type="EMBL" id="GL433859">
    <property type="protein sequence ID" value="EFN52029.1"/>
    <property type="molecule type" value="Genomic_DNA"/>
</dbReference>
<dbReference type="InterPro" id="IPR052267">
    <property type="entry name" value="N-DRC_Component"/>
</dbReference>
<feature type="region of interest" description="Disordered" evidence="1">
    <location>
        <begin position="592"/>
        <end position="636"/>
    </location>
</feature>
<protein>
    <recommendedName>
        <fullName evidence="2">AAA+ ATPase domain-containing protein</fullName>
    </recommendedName>
</protein>
<evidence type="ECO:0000313" key="3">
    <source>
        <dbReference type="EMBL" id="EFN52029.1"/>
    </source>
</evidence>
<dbReference type="GeneID" id="17351381"/>
<feature type="compositionally biased region" description="Basic and acidic residues" evidence="1">
    <location>
        <begin position="935"/>
        <end position="945"/>
    </location>
</feature>
<dbReference type="InterPro" id="IPR003593">
    <property type="entry name" value="AAA+_ATPase"/>
</dbReference>
<dbReference type="InParanoid" id="E1ZQK3"/>
<dbReference type="RefSeq" id="XP_005844131.1">
    <property type="nucleotide sequence ID" value="XM_005844069.1"/>
</dbReference>
<dbReference type="GO" id="GO:0016887">
    <property type="term" value="F:ATP hydrolysis activity"/>
    <property type="evidence" value="ECO:0007669"/>
    <property type="project" value="InterPro"/>
</dbReference>
<dbReference type="PANTHER" id="PTHR14690">
    <property type="entry name" value="IQ MOTIF CONTAINING WITH AAA DOMAIN 1"/>
    <property type="match status" value="1"/>
</dbReference>
<feature type="region of interest" description="Disordered" evidence="1">
    <location>
        <begin position="357"/>
        <end position="410"/>
    </location>
</feature>
<keyword evidence="4" id="KW-1185">Reference proteome</keyword>
<organism evidence="4">
    <name type="scientific">Chlorella variabilis</name>
    <name type="common">Green alga</name>
    <dbReference type="NCBI Taxonomy" id="554065"/>
    <lineage>
        <taxon>Eukaryota</taxon>
        <taxon>Viridiplantae</taxon>
        <taxon>Chlorophyta</taxon>
        <taxon>core chlorophytes</taxon>
        <taxon>Trebouxiophyceae</taxon>
        <taxon>Chlorellales</taxon>
        <taxon>Chlorellaceae</taxon>
        <taxon>Chlorella clade</taxon>
        <taxon>Chlorella</taxon>
    </lineage>
</organism>
<feature type="region of interest" description="Disordered" evidence="1">
    <location>
        <begin position="159"/>
        <end position="197"/>
    </location>
</feature>
<evidence type="ECO:0000259" key="2">
    <source>
        <dbReference type="SMART" id="SM00382"/>
    </source>
</evidence>
<feature type="compositionally biased region" description="Low complexity" evidence="1">
    <location>
        <begin position="594"/>
        <end position="608"/>
    </location>
</feature>
<dbReference type="Gene3D" id="1.10.8.60">
    <property type="match status" value="1"/>
</dbReference>
<dbReference type="Pfam" id="PF00004">
    <property type="entry name" value="AAA"/>
    <property type="match status" value="1"/>
</dbReference>